<gene>
    <name evidence="2" type="ORF">HAX54_021771</name>
</gene>
<dbReference type="Proteomes" id="UP000823775">
    <property type="component" value="Unassembled WGS sequence"/>
</dbReference>
<sequence>MARINGRIAIRSLLRTRQQRQARRTGYSGREQRNWRNKGLPPSNSRDEKIEAILSLVLTKRESIKSGVNKMHEELSSTGSTVEENNLGPTEAREEPRKLYDLRIEKCDAPADQSKETRDVPQDRGSEHHDASLYQCIEARSVLLDGHTEAYDTGNKLARGVDCRGK</sequence>
<feature type="region of interest" description="Disordered" evidence="1">
    <location>
        <begin position="70"/>
        <end position="131"/>
    </location>
</feature>
<name>A0ABS8UTD9_DATST</name>
<keyword evidence="3" id="KW-1185">Reference proteome</keyword>
<comment type="caution">
    <text evidence="2">The sequence shown here is derived from an EMBL/GenBank/DDBJ whole genome shotgun (WGS) entry which is preliminary data.</text>
</comment>
<feature type="compositionally biased region" description="Basic and acidic residues" evidence="1">
    <location>
        <begin position="91"/>
        <end position="131"/>
    </location>
</feature>
<evidence type="ECO:0000313" key="2">
    <source>
        <dbReference type="EMBL" id="MCD9638066.1"/>
    </source>
</evidence>
<evidence type="ECO:0000313" key="3">
    <source>
        <dbReference type="Proteomes" id="UP000823775"/>
    </source>
</evidence>
<reference evidence="2 3" key="1">
    <citation type="journal article" date="2021" name="BMC Genomics">
        <title>Datura genome reveals duplications of psychoactive alkaloid biosynthetic genes and high mutation rate following tissue culture.</title>
        <authorList>
            <person name="Rajewski A."/>
            <person name="Carter-House D."/>
            <person name="Stajich J."/>
            <person name="Litt A."/>
        </authorList>
    </citation>
    <scope>NUCLEOTIDE SEQUENCE [LARGE SCALE GENOMIC DNA]</scope>
    <source>
        <strain evidence="2">AR-01</strain>
    </source>
</reference>
<accession>A0ABS8UTD9</accession>
<feature type="region of interest" description="Disordered" evidence="1">
    <location>
        <begin position="16"/>
        <end position="46"/>
    </location>
</feature>
<feature type="compositionally biased region" description="Polar residues" evidence="1">
    <location>
        <begin position="76"/>
        <end position="88"/>
    </location>
</feature>
<organism evidence="2 3">
    <name type="scientific">Datura stramonium</name>
    <name type="common">Jimsonweed</name>
    <name type="synonym">Common thornapple</name>
    <dbReference type="NCBI Taxonomy" id="4076"/>
    <lineage>
        <taxon>Eukaryota</taxon>
        <taxon>Viridiplantae</taxon>
        <taxon>Streptophyta</taxon>
        <taxon>Embryophyta</taxon>
        <taxon>Tracheophyta</taxon>
        <taxon>Spermatophyta</taxon>
        <taxon>Magnoliopsida</taxon>
        <taxon>eudicotyledons</taxon>
        <taxon>Gunneridae</taxon>
        <taxon>Pentapetalae</taxon>
        <taxon>asterids</taxon>
        <taxon>lamiids</taxon>
        <taxon>Solanales</taxon>
        <taxon>Solanaceae</taxon>
        <taxon>Solanoideae</taxon>
        <taxon>Datureae</taxon>
        <taxon>Datura</taxon>
    </lineage>
</organism>
<dbReference type="EMBL" id="JACEIK010002611">
    <property type="protein sequence ID" value="MCD9638066.1"/>
    <property type="molecule type" value="Genomic_DNA"/>
</dbReference>
<evidence type="ECO:0000256" key="1">
    <source>
        <dbReference type="SAM" id="MobiDB-lite"/>
    </source>
</evidence>
<protein>
    <submittedName>
        <fullName evidence="2">Uncharacterized protein</fullName>
    </submittedName>
</protein>
<proteinExistence type="predicted"/>